<keyword evidence="1" id="KW-0472">Membrane</keyword>
<keyword evidence="3" id="KW-1185">Reference proteome</keyword>
<comment type="caution">
    <text evidence="2">The sequence shown here is derived from an EMBL/GenBank/DDBJ whole genome shotgun (WGS) entry which is preliminary data.</text>
</comment>
<keyword evidence="1" id="KW-0812">Transmembrane</keyword>
<reference evidence="2" key="1">
    <citation type="submission" date="2017-07" db="EMBL/GenBank/DDBJ databases">
        <title>Taro Niue Genome Assembly and Annotation.</title>
        <authorList>
            <person name="Atibalentja N."/>
            <person name="Keating K."/>
            <person name="Fields C.J."/>
        </authorList>
    </citation>
    <scope>NUCLEOTIDE SEQUENCE</scope>
    <source>
        <strain evidence="2">Niue_2</strain>
        <tissue evidence="2">Leaf</tissue>
    </source>
</reference>
<sequence>MWLLQWSVSSVVSMGVCGGFVGGGATFRGHWRGSGRSGRYSGIRAQGSNVICNELITMAIPKKGTRAMLARLCIVAFRSAIGSLLQVASFLAESECELQEIVAAVAECACFECGFCFARAAIGFVFGLRVCMGVFRRLRKPTCGVAFTSAGLWTAELVEGVLALLAVPFLLGCVLVGCPLIVGVCVWPCVLVHRWALCSAQSSSLLKLSRCLCAVLHRWLSAVTPVCGCCRLCAGSLRTLVRCSRSSSLLVLVERFVVRVSFPCFSLVAQGGGAGATVGVVSRTVVTFVVKAPPLVLS</sequence>
<accession>A0A843W068</accession>
<keyword evidence="1" id="KW-1133">Transmembrane helix</keyword>
<evidence type="ECO:0000313" key="3">
    <source>
        <dbReference type="Proteomes" id="UP000652761"/>
    </source>
</evidence>
<feature type="transmembrane region" description="Helical" evidence="1">
    <location>
        <begin position="101"/>
        <end position="126"/>
    </location>
</feature>
<evidence type="ECO:0000313" key="2">
    <source>
        <dbReference type="EMBL" id="MQL96729.1"/>
    </source>
</evidence>
<gene>
    <name evidence="2" type="ORF">Taro_029407</name>
</gene>
<dbReference type="EMBL" id="NMUH01001951">
    <property type="protein sequence ID" value="MQL96729.1"/>
    <property type="molecule type" value="Genomic_DNA"/>
</dbReference>
<feature type="transmembrane region" description="Helical" evidence="1">
    <location>
        <begin position="6"/>
        <end position="27"/>
    </location>
</feature>
<name>A0A843W068_COLES</name>
<dbReference type="Proteomes" id="UP000652761">
    <property type="component" value="Unassembled WGS sequence"/>
</dbReference>
<feature type="transmembrane region" description="Helical" evidence="1">
    <location>
        <begin position="138"/>
        <end position="155"/>
    </location>
</feature>
<feature type="transmembrane region" description="Helical" evidence="1">
    <location>
        <begin position="68"/>
        <end position="89"/>
    </location>
</feature>
<evidence type="ECO:0000256" key="1">
    <source>
        <dbReference type="SAM" id="Phobius"/>
    </source>
</evidence>
<protein>
    <submittedName>
        <fullName evidence="2">Uncharacterized protein</fullName>
    </submittedName>
</protein>
<dbReference type="AlphaFoldDB" id="A0A843W068"/>
<organism evidence="2 3">
    <name type="scientific">Colocasia esculenta</name>
    <name type="common">Wild taro</name>
    <name type="synonym">Arum esculentum</name>
    <dbReference type="NCBI Taxonomy" id="4460"/>
    <lineage>
        <taxon>Eukaryota</taxon>
        <taxon>Viridiplantae</taxon>
        <taxon>Streptophyta</taxon>
        <taxon>Embryophyta</taxon>
        <taxon>Tracheophyta</taxon>
        <taxon>Spermatophyta</taxon>
        <taxon>Magnoliopsida</taxon>
        <taxon>Liliopsida</taxon>
        <taxon>Araceae</taxon>
        <taxon>Aroideae</taxon>
        <taxon>Colocasieae</taxon>
        <taxon>Colocasia</taxon>
    </lineage>
</organism>
<proteinExistence type="predicted"/>
<feature type="transmembrane region" description="Helical" evidence="1">
    <location>
        <begin position="161"/>
        <end position="187"/>
    </location>
</feature>